<organism evidence="2 3">
    <name type="scientific">Corticimicrobacter populi</name>
    <dbReference type="NCBI Taxonomy" id="2175229"/>
    <lineage>
        <taxon>Bacteria</taxon>
        <taxon>Pseudomonadati</taxon>
        <taxon>Pseudomonadota</taxon>
        <taxon>Betaproteobacteria</taxon>
        <taxon>Burkholderiales</taxon>
        <taxon>Alcaligenaceae</taxon>
        <taxon>Corticimicrobacter</taxon>
    </lineage>
</organism>
<evidence type="ECO:0000313" key="2">
    <source>
        <dbReference type="EMBL" id="PWF22967.1"/>
    </source>
</evidence>
<evidence type="ECO:0000259" key="1">
    <source>
        <dbReference type="Pfam" id="PF01370"/>
    </source>
</evidence>
<dbReference type="Pfam" id="PF01370">
    <property type="entry name" value="Epimerase"/>
    <property type="match status" value="1"/>
</dbReference>
<accession>A0A2V1JX64</accession>
<feature type="domain" description="NAD-dependent epimerase/dehydratase" evidence="1">
    <location>
        <begin position="30"/>
        <end position="217"/>
    </location>
</feature>
<gene>
    <name evidence="2" type="ORF">DD235_08110</name>
</gene>
<evidence type="ECO:0000313" key="3">
    <source>
        <dbReference type="Proteomes" id="UP000245212"/>
    </source>
</evidence>
<dbReference type="GO" id="GO:0004029">
    <property type="term" value="F:aldehyde dehydrogenase (NAD+) activity"/>
    <property type="evidence" value="ECO:0007669"/>
    <property type="project" value="TreeGrafter"/>
</dbReference>
<name>A0A2V1JX64_9BURK</name>
<dbReference type="PANTHER" id="PTHR48079:SF6">
    <property type="entry name" value="NAD(P)-BINDING DOMAIN-CONTAINING PROTEIN-RELATED"/>
    <property type="match status" value="1"/>
</dbReference>
<reference evidence="3" key="1">
    <citation type="submission" date="2018-05" db="EMBL/GenBank/DDBJ databases">
        <authorList>
            <person name="Li Y."/>
        </authorList>
    </citation>
    <scope>NUCLEOTIDE SEQUENCE [LARGE SCALE GENOMIC DNA]</scope>
    <source>
        <strain evidence="3">3d-2-2</strain>
    </source>
</reference>
<sequence>MVARKTLLLAGAGDLAQRATGHFLARFPDARIIGVRRQPPPTASHIEWLAGDLTDPACIAALPRGITHIIYAATPDARHADAYRRIFITAPDILLAGLDTTALERLLFVSSTAVYADDCMDATAAPAWTDEQTPTTPDSFNGQILLEAEQRFQQHLPARTVTLRCAGLYGPGRTYLLRRLLAGHAHIPPMAQPRWINRIHIDDAARACVHLLALPEAASCYIGSDGHPQSMRTFYEALATMLGAPAPAEEALPHTCGKRLSNARLLASGFELHWPDPLAAYASLIKAAQHTPQ</sequence>
<dbReference type="InterPro" id="IPR001509">
    <property type="entry name" value="Epimerase_deHydtase"/>
</dbReference>
<keyword evidence="3" id="KW-1185">Reference proteome</keyword>
<dbReference type="AlphaFoldDB" id="A0A2V1JX64"/>
<dbReference type="SUPFAM" id="SSF51735">
    <property type="entry name" value="NAD(P)-binding Rossmann-fold domains"/>
    <property type="match status" value="1"/>
</dbReference>
<dbReference type="EMBL" id="QETA01000003">
    <property type="protein sequence ID" value="PWF22967.1"/>
    <property type="molecule type" value="Genomic_DNA"/>
</dbReference>
<comment type="caution">
    <text evidence="2">The sequence shown here is derived from an EMBL/GenBank/DDBJ whole genome shotgun (WGS) entry which is preliminary data.</text>
</comment>
<dbReference type="Proteomes" id="UP000245212">
    <property type="component" value="Unassembled WGS sequence"/>
</dbReference>
<protein>
    <recommendedName>
        <fullName evidence="1">NAD-dependent epimerase/dehydratase domain-containing protein</fullName>
    </recommendedName>
</protein>
<dbReference type="InterPro" id="IPR036291">
    <property type="entry name" value="NAD(P)-bd_dom_sf"/>
</dbReference>
<dbReference type="InterPro" id="IPR051783">
    <property type="entry name" value="NAD(P)-dependent_oxidoreduct"/>
</dbReference>
<dbReference type="GO" id="GO:0005737">
    <property type="term" value="C:cytoplasm"/>
    <property type="evidence" value="ECO:0007669"/>
    <property type="project" value="TreeGrafter"/>
</dbReference>
<dbReference type="RefSeq" id="WP_109061584.1">
    <property type="nucleotide sequence ID" value="NZ_QETA01000003.1"/>
</dbReference>
<proteinExistence type="predicted"/>
<dbReference type="PANTHER" id="PTHR48079">
    <property type="entry name" value="PROTEIN YEEZ"/>
    <property type="match status" value="1"/>
</dbReference>
<dbReference type="Gene3D" id="3.40.50.720">
    <property type="entry name" value="NAD(P)-binding Rossmann-like Domain"/>
    <property type="match status" value="1"/>
</dbReference>